<keyword evidence="1" id="KW-0732">Signal</keyword>
<dbReference type="Proteomes" id="UP000186685">
    <property type="component" value="Unassembled WGS sequence"/>
</dbReference>
<protein>
    <submittedName>
        <fullName evidence="4">S9 family peptidase</fullName>
    </submittedName>
</protein>
<evidence type="ECO:0000256" key="1">
    <source>
        <dbReference type="SAM" id="SignalP"/>
    </source>
</evidence>
<proteinExistence type="predicted"/>
<evidence type="ECO:0000313" key="5">
    <source>
        <dbReference type="Proteomes" id="UP000186685"/>
    </source>
</evidence>
<dbReference type="InterPro" id="IPR002469">
    <property type="entry name" value="Peptidase_S9B_N"/>
</dbReference>
<dbReference type="SUPFAM" id="SSF82171">
    <property type="entry name" value="DPP6 N-terminal domain-like"/>
    <property type="match status" value="1"/>
</dbReference>
<gene>
    <name evidence="4" type="ORF">BHV76_06505</name>
</gene>
<dbReference type="Gene3D" id="3.40.50.1820">
    <property type="entry name" value="alpha/beta hydrolase"/>
    <property type="match status" value="1"/>
</dbReference>
<feature type="signal peptide" evidence="1">
    <location>
        <begin position="1"/>
        <end position="19"/>
    </location>
</feature>
<dbReference type="EMBL" id="MNQR01000019">
    <property type="protein sequence ID" value="OKZ10525.1"/>
    <property type="molecule type" value="Genomic_DNA"/>
</dbReference>
<dbReference type="Pfam" id="PF00326">
    <property type="entry name" value="Peptidase_S9"/>
    <property type="match status" value="1"/>
</dbReference>
<name>A0A854C286_9BACT</name>
<organism evidence="4 5">
    <name type="scientific">Phocaeicola plebeius</name>
    <dbReference type="NCBI Taxonomy" id="310297"/>
    <lineage>
        <taxon>Bacteria</taxon>
        <taxon>Pseudomonadati</taxon>
        <taxon>Bacteroidota</taxon>
        <taxon>Bacteroidia</taxon>
        <taxon>Bacteroidales</taxon>
        <taxon>Bacteroidaceae</taxon>
        <taxon>Phocaeicola</taxon>
    </lineage>
</organism>
<feature type="chain" id="PRO_5032278661" evidence="1">
    <location>
        <begin position="20"/>
        <end position="716"/>
    </location>
</feature>
<dbReference type="GO" id="GO:0008236">
    <property type="term" value="F:serine-type peptidase activity"/>
    <property type="evidence" value="ECO:0007669"/>
    <property type="project" value="InterPro"/>
</dbReference>
<dbReference type="Gene3D" id="2.140.10.30">
    <property type="entry name" value="Dipeptidylpeptidase IV, N-terminal domain"/>
    <property type="match status" value="1"/>
</dbReference>
<dbReference type="SUPFAM" id="SSF53474">
    <property type="entry name" value="alpha/beta-Hydrolases"/>
    <property type="match status" value="1"/>
</dbReference>
<dbReference type="GO" id="GO:0008239">
    <property type="term" value="F:dipeptidyl-peptidase activity"/>
    <property type="evidence" value="ECO:0007669"/>
    <property type="project" value="TreeGrafter"/>
</dbReference>
<dbReference type="InterPro" id="IPR050278">
    <property type="entry name" value="Serine_Prot_S9B/DPPIV"/>
</dbReference>
<feature type="domain" description="Dipeptidylpeptidase IV N-terminal" evidence="3">
    <location>
        <begin position="106"/>
        <end position="432"/>
    </location>
</feature>
<sequence>MRKGILALAMMLTITSAMTAQDKKRFTLDDLLPGGSTFYSLYPKTAYLTWWGDKCIELDVDECSTVDSKTGQKTVLFSTEKINKILEKADAGKIHHLYEAVFPYADKTLVKVSTPKSDMLVDWEKETVEWSQPKEKGMQNADWNAESRNLAYTSDHNLYVITADGKKNQVSKDGSLDIVYGESVHRNEFGIMKGTFWSPKGNLLAFYRMDQSMVTTYPQVDISTRCATMVPDKYPMAGETSHKVTVGIYNPATGNTIYLKAGDPTDRYFTNIAWSPNEKKVYMIELNRDQNRAELVRYNASDGNKEKVLFVETNDKYVEPTNPIMFLPWDDSKFIYQTRKDGYNHIYLYNTDGKQLAQLTKGEFEVMEVLGFNEAKKSIIYASNEENPIQRNLYAVDMKGRRKLLDDGKGYHYGDLSESGKYLQSNSSSPTTARSIDLIATDNGKNVNILTAEEPWKDYDVPEMKVGTIKAADGKTDLYYRLVLPTDFDPNKKYPAIVYVYGGPHAHNIDASRNWGVRGWDIWMAQKGYVMFCLDNRGSENRGLAFEQATFRQLGTEEMKDQLEGVAYLKSLPYVDSTKLGVHGWSFGGFMTTSLMTTYPDVFKVGVAGGPVIDWKYYEVMYGERYMDTPQANPEGYKNASLLNKAGNLKGRLMIIYGGNDPVCVPQQTLSFIRACIDAGTHPDLFTYPGDEHNMMGTDRIHLHEHISRYFDDFLK</sequence>
<dbReference type="InterPro" id="IPR029058">
    <property type="entry name" value="AB_hydrolase_fold"/>
</dbReference>
<dbReference type="AlphaFoldDB" id="A0A854C286"/>
<evidence type="ECO:0000259" key="2">
    <source>
        <dbReference type="Pfam" id="PF00326"/>
    </source>
</evidence>
<evidence type="ECO:0000313" key="4">
    <source>
        <dbReference type="EMBL" id="OKZ10525.1"/>
    </source>
</evidence>
<evidence type="ECO:0000259" key="3">
    <source>
        <dbReference type="Pfam" id="PF00930"/>
    </source>
</evidence>
<dbReference type="InterPro" id="IPR001375">
    <property type="entry name" value="Peptidase_S9_cat"/>
</dbReference>
<dbReference type="Pfam" id="PF00930">
    <property type="entry name" value="DPPIV_N"/>
    <property type="match status" value="1"/>
</dbReference>
<feature type="domain" description="Peptidase S9 prolyl oligopeptidase catalytic" evidence="2">
    <location>
        <begin position="523"/>
        <end position="715"/>
    </location>
</feature>
<comment type="caution">
    <text evidence="4">The sequence shown here is derived from an EMBL/GenBank/DDBJ whole genome shotgun (WGS) entry which is preliminary data.</text>
</comment>
<accession>A0A854C286</accession>
<dbReference type="GO" id="GO:0006508">
    <property type="term" value="P:proteolysis"/>
    <property type="evidence" value="ECO:0007669"/>
    <property type="project" value="InterPro"/>
</dbReference>
<dbReference type="PANTHER" id="PTHR11731:SF193">
    <property type="entry name" value="DIPEPTIDYL PEPTIDASE 9"/>
    <property type="match status" value="1"/>
</dbReference>
<reference evidence="4 5" key="1">
    <citation type="journal article" date="2016" name="Nat. Biotechnol.">
        <title>Measurement of bacterial replication rates in microbial communities.</title>
        <authorList>
            <person name="Brown C.T."/>
            <person name="Olm M.R."/>
            <person name="Thomas B.C."/>
            <person name="Banfield J.F."/>
        </authorList>
    </citation>
    <scope>NUCLEOTIDE SEQUENCE [LARGE SCALE GENOMIC DNA]</scope>
    <source>
        <strain evidence="4">45_130</strain>
    </source>
</reference>
<dbReference type="PANTHER" id="PTHR11731">
    <property type="entry name" value="PROTEASE FAMILY S9B,C DIPEPTIDYL-PEPTIDASE IV-RELATED"/>
    <property type="match status" value="1"/>
</dbReference>